<feature type="domain" description="AB hydrolase-1" evidence="1">
    <location>
        <begin position="26"/>
        <end position="130"/>
    </location>
</feature>
<comment type="caution">
    <text evidence="2">The sequence shown here is derived from an EMBL/GenBank/DDBJ whole genome shotgun (WGS) entry which is preliminary data.</text>
</comment>
<dbReference type="STRING" id="1798709.A2538_02620"/>
<organism evidence="2 3">
    <name type="scientific">Candidatus Magasanikbacteria bacterium RIFOXYD2_FULL_41_14</name>
    <dbReference type="NCBI Taxonomy" id="1798709"/>
    <lineage>
        <taxon>Bacteria</taxon>
        <taxon>Candidatus Magasanikiibacteriota</taxon>
    </lineage>
</organism>
<reference evidence="2 3" key="1">
    <citation type="journal article" date="2016" name="Nat. Commun.">
        <title>Thousands of microbial genomes shed light on interconnected biogeochemical processes in an aquifer system.</title>
        <authorList>
            <person name="Anantharaman K."/>
            <person name="Brown C.T."/>
            <person name="Hug L.A."/>
            <person name="Sharon I."/>
            <person name="Castelle C.J."/>
            <person name="Probst A.J."/>
            <person name="Thomas B.C."/>
            <person name="Singh A."/>
            <person name="Wilkins M.J."/>
            <person name="Karaoz U."/>
            <person name="Brodie E.L."/>
            <person name="Williams K.H."/>
            <person name="Hubbard S.S."/>
            <person name="Banfield J.F."/>
        </authorList>
    </citation>
    <scope>NUCLEOTIDE SEQUENCE [LARGE SCALE GENOMIC DNA]</scope>
</reference>
<name>A0A1F6PCG8_9BACT</name>
<evidence type="ECO:0000313" key="3">
    <source>
        <dbReference type="Proteomes" id="UP000178254"/>
    </source>
</evidence>
<proteinExistence type="predicted"/>
<evidence type="ECO:0000259" key="1">
    <source>
        <dbReference type="Pfam" id="PF00561"/>
    </source>
</evidence>
<dbReference type="InterPro" id="IPR000073">
    <property type="entry name" value="AB_hydrolase_1"/>
</dbReference>
<dbReference type="AlphaFoldDB" id="A0A1F6PCG8"/>
<sequence>MEIIKTKSFSLAVVTTGDKNSNKLSILMPGRLDTKDYWNFESHAKVLAGKGFFVVAFDPPGTWESPGGIELCTVTNYIKAVNELIEYFGNKPTLLVGHSRGGATAALVAASNLLVKGMVLLMASYSASSAPPDEIIARGFNLDYRDLPPGQSKSKEQKEFRLPLNYRKDGEQYNSAQALKNCSTPKLLVYATYDEFRSSETVEDIFRILPEPKMLKKFDCKHDYRYYPEVVAEVNKGIEIFVDKFVN</sequence>
<accession>A0A1F6PCG8</accession>
<dbReference type="Proteomes" id="UP000178254">
    <property type="component" value="Unassembled WGS sequence"/>
</dbReference>
<dbReference type="PANTHER" id="PTHR46438">
    <property type="entry name" value="ALPHA/BETA-HYDROLASES SUPERFAMILY PROTEIN"/>
    <property type="match status" value="1"/>
</dbReference>
<gene>
    <name evidence="2" type="ORF">A2538_02620</name>
</gene>
<dbReference type="Pfam" id="PF00561">
    <property type="entry name" value="Abhydrolase_1"/>
    <property type="match status" value="1"/>
</dbReference>
<dbReference type="Gene3D" id="3.40.50.1820">
    <property type="entry name" value="alpha/beta hydrolase"/>
    <property type="match status" value="1"/>
</dbReference>
<dbReference type="InterPro" id="IPR029058">
    <property type="entry name" value="AB_hydrolase_fold"/>
</dbReference>
<dbReference type="EMBL" id="MFRE01000022">
    <property type="protein sequence ID" value="OGH93750.1"/>
    <property type="molecule type" value="Genomic_DNA"/>
</dbReference>
<protein>
    <recommendedName>
        <fullName evidence="1">AB hydrolase-1 domain-containing protein</fullName>
    </recommendedName>
</protein>
<dbReference type="SUPFAM" id="SSF53474">
    <property type="entry name" value="alpha/beta-Hydrolases"/>
    <property type="match status" value="1"/>
</dbReference>
<evidence type="ECO:0000313" key="2">
    <source>
        <dbReference type="EMBL" id="OGH93750.1"/>
    </source>
</evidence>